<name>A0ABU1BMS6_9BURK</name>
<dbReference type="EMBL" id="JAUYVH010000001">
    <property type="protein sequence ID" value="MDQ9169356.1"/>
    <property type="molecule type" value="Genomic_DNA"/>
</dbReference>
<evidence type="ECO:0000313" key="1">
    <source>
        <dbReference type="EMBL" id="MDQ9169356.1"/>
    </source>
</evidence>
<keyword evidence="2" id="KW-1185">Reference proteome</keyword>
<protein>
    <submittedName>
        <fullName evidence="1">Uncharacterized protein</fullName>
    </submittedName>
</protein>
<gene>
    <name evidence="1" type="ORF">Q8A64_02910</name>
</gene>
<organism evidence="1 2">
    <name type="scientific">Keguizhuia sedimenti</name>
    <dbReference type="NCBI Taxonomy" id="3064264"/>
    <lineage>
        <taxon>Bacteria</taxon>
        <taxon>Pseudomonadati</taxon>
        <taxon>Pseudomonadota</taxon>
        <taxon>Betaproteobacteria</taxon>
        <taxon>Burkholderiales</taxon>
        <taxon>Oxalobacteraceae</taxon>
        <taxon>Keguizhuia</taxon>
    </lineage>
</organism>
<comment type="caution">
    <text evidence="1">The sequence shown here is derived from an EMBL/GenBank/DDBJ whole genome shotgun (WGS) entry which is preliminary data.</text>
</comment>
<sequence length="90" mass="10159">MNRAIVLGALVIGGAIISRALSPAPRRRLGSALSDRMLRHMERMMKSLPDDAPPKLIMSVLPRLRDQNDQIIAMLQEQNALLREHLQRPQ</sequence>
<dbReference type="Proteomes" id="UP001225596">
    <property type="component" value="Unassembled WGS sequence"/>
</dbReference>
<accession>A0ABU1BMS6</accession>
<evidence type="ECO:0000313" key="2">
    <source>
        <dbReference type="Proteomes" id="UP001225596"/>
    </source>
</evidence>
<proteinExistence type="predicted"/>
<reference evidence="1 2" key="1">
    <citation type="submission" date="2023-08" db="EMBL/GenBank/DDBJ databases">
        <title>Oxalobacteraceae gen .nov., isolated from river sludge outside the plant.</title>
        <authorList>
            <person name="Zhao S.Y."/>
        </authorList>
    </citation>
    <scope>NUCLEOTIDE SEQUENCE [LARGE SCALE GENOMIC DNA]</scope>
    <source>
        <strain evidence="1 2">R-40</strain>
    </source>
</reference>
<dbReference type="RefSeq" id="WP_338435236.1">
    <property type="nucleotide sequence ID" value="NZ_JAUYVH010000001.1"/>
</dbReference>